<proteinExistence type="inferred from homology"/>
<evidence type="ECO:0000256" key="6">
    <source>
        <dbReference type="ARBA" id="ARBA00022692"/>
    </source>
</evidence>
<dbReference type="InterPro" id="IPR001992">
    <property type="entry name" value="T2SS_GspF/T4SS_PilC_CS"/>
</dbReference>
<evidence type="ECO:0000256" key="7">
    <source>
        <dbReference type="ARBA" id="ARBA00022989"/>
    </source>
</evidence>
<keyword evidence="5" id="KW-0997">Cell inner membrane</keyword>
<evidence type="ECO:0000259" key="11">
    <source>
        <dbReference type="Pfam" id="PF00482"/>
    </source>
</evidence>
<feature type="transmembrane region" description="Helical" evidence="10">
    <location>
        <begin position="379"/>
        <end position="397"/>
    </location>
</feature>
<evidence type="ECO:0000313" key="13">
    <source>
        <dbReference type="Proteomes" id="UP000073601"/>
    </source>
</evidence>
<keyword evidence="13" id="KW-1185">Reference proteome</keyword>
<gene>
    <name evidence="12" type="primary">gspF</name>
    <name evidence="12" type="ORF">GMA8713_00491</name>
</gene>
<feature type="transmembrane region" description="Helical" evidence="10">
    <location>
        <begin position="225"/>
        <end position="244"/>
    </location>
</feature>
<sequence length="407" mass="44853">MATSPNKLFSYQWRGVTSKGAKVKGQTLAFSEQEARQALQEQHIRLEKIKKRSPSSWVRRRNSATAKDITLFSRQMATMLEAGVPLGETLRLLKASAKKAEMKLIISQIYSHIEAGSSLAQSMKASSPLFDQFYCDLVATGEQTGRLEQIFARICVYREKSEETRSKVVKAMIYPSIVCVIAIAVTIGMLIFVIPTFKDVFSSFGAELPWFTQKVLNVSDAIRDYGLYILVALILAVAAFKGCVNKSYSFRLKVSKLSLHIPVIGDVLTKATISRFTRTLATTFSAGIPLLNGLSAAGKTANNSHFKMVIEEVHKQTSGGRPLHRSIKETGEFPDMMIQMVMIGEESGALDDMLNKVAGIYEADVDNTVDNLGKILEPMIIVTLGLLIGSLVVAMYLPMFNLMSVMG</sequence>
<dbReference type="PANTHER" id="PTHR30012">
    <property type="entry name" value="GENERAL SECRETION PATHWAY PROTEIN"/>
    <property type="match status" value="1"/>
</dbReference>
<accession>A0A128EUF7</accession>
<keyword evidence="6 9" id="KW-0812">Transmembrane</keyword>
<comment type="similarity">
    <text evidence="2 9">Belongs to the GSP F family.</text>
</comment>
<evidence type="ECO:0000256" key="2">
    <source>
        <dbReference type="ARBA" id="ARBA00005745"/>
    </source>
</evidence>
<dbReference type="InterPro" id="IPR018076">
    <property type="entry name" value="T2SS_GspF_dom"/>
</dbReference>
<dbReference type="GO" id="GO:0015628">
    <property type="term" value="P:protein secretion by the type II secretion system"/>
    <property type="evidence" value="ECO:0007669"/>
    <property type="project" value="TreeGrafter"/>
</dbReference>
<evidence type="ECO:0000256" key="3">
    <source>
        <dbReference type="ARBA" id="ARBA00022448"/>
    </source>
</evidence>
<feature type="domain" description="Type II secretion system protein GspF" evidence="11">
    <location>
        <begin position="276"/>
        <end position="398"/>
    </location>
</feature>
<evidence type="ECO:0000256" key="1">
    <source>
        <dbReference type="ARBA" id="ARBA00004429"/>
    </source>
</evidence>
<dbReference type="RefSeq" id="WP_062705412.1">
    <property type="nucleotide sequence ID" value="NZ_CAWRCI010000003.1"/>
</dbReference>
<keyword evidence="4" id="KW-1003">Cell membrane</keyword>
<comment type="subcellular location">
    <subcellularLocation>
        <location evidence="1 9">Cell inner membrane</location>
        <topology evidence="1 9">Multi-pass membrane protein</topology>
    </subcellularLocation>
</comment>
<dbReference type="GO" id="GO:0005886">
    <property type="term" value="C:plasma membrane"/>
    <property type="evidence" value="ECO:0007669"/>
    <property type="project" value="UniProtKB-SubCell"/>
</dbReference>
<dbReference type="InterPro" id="IPR003004">
    <property type="entry name" value="GspF/PilC"/>
</dbReference>
<dbReference type="FunFam" id="1.20.81.30:FF:000001">
    <property type="entry name" value="Type II secretion system protein F"/>
    <property type="match status" value="2"/>
</dbReference>
<protein>
    <submittedName>
        <fullName evidence="12">Putative type II secretion system protein F</fullName>
    </submittedName>
</protein>
<evidence type="ECO:0000256" key="9">
    <source>
        <dbReference type="RuleBase" id="RU003923"/>
    </source>
</evidence>
<evidence type="ECO:0000256" key="5">
    <source>
        <dbReference type="ARBA" id="ARBA00022519"/>
    </source>
</evidence>
<feature type="domain" description="Type II secretion system protein GspF" evidence="11">
    <location>
        <begin position="72"/>
        <end position="195"/>
    </location>
</feature>
<dbReference type="InterPro" id="IPR042094">
    <property type="entry name" value="T2SS_GspF_sf"/>
</dbReference>
<dbReference type="PRINTS" id="PR00812">
    <property type="entry name" value="BCTERIALGSPF"/>
</dbReference>
<keyword evidence="8 10" id="KW-0472">Membrane</keyword>
<dbReference type="EMBL" id="FIZY01000003">
    <property type="protein sequence ID" value="CZF78228.1"/>
    <property type="molecule type" value="Genomic_DNA"/>
</dbReference>
<dbReference type="PROSITE" id="PS00874">
    <property type="entry name" value="T2SP_F"/>
    <property type="match status" value="1"/>
</dbReference>
<name>A0A128EUF7_9GAMM</name>
<dbReference type="OrthoDB" id="9805682at2"/>
<dbReference type="Gene3D" id="1.20.81.30">
    <property type="entry name" value="Type II secretion system (T2SS), domain F"/>
    <property type="match status" value="2"/>
</dbReference>
<reference evidence="13" key="1">
    <citation type="submission" date="2016-02" db="EMBL/GenBank/DDBJ databases">
        <authorList>
            <person name="Rodrigo-Torres Lidia"/>
            <person name="Arahal R.David."/>
        </authorList>
    </citation>
    <scope>NUCLEOTIDE SEQUENCE [LARGE SCALE GENOMIC DNA]</scope>
    <source>
        <strain evidence="13">CECT 8713</strain>
    </source>
</reference>
<evidence type="ECO:0000313" key="12">
    <source>
        <dbReference type="EMBL" id="CZF78228.1"/>
    </source>
</evidence>
<organism evidence="12 13">
    <name type="scientific">Grimontia marina</name>
    <dbReference type="NCBI Taxonomy" id="646534"/>
    <lineage>
        <taxon>Bacteria</taxon>
        <taxon>Pseudomonadati</taxon>
        <taxon>Pseudomonadota</taxon>
        <taxon>Gammaproteobacteria</taxon>
        <taxon>Vibrionales</taxon>
        <taxon>Vibrionaceae</taxon>
        <taxon>Grimontia</taxon>
    </lineage>
</organism>
<dbReference type="PANTHER" id="PTHR30012:SF7">
    <property type="entry name" value="PROTEIN TRANSPORT PROTEIN HOFC HOMOLOG"/>
    <property type="match status" value="1"/>
</dbReference>
<evidence type="ECO:0000256" key="8">
    <source>
        <dbReference type="ARBA" id="ARBA00023136"/>
    </source>
</evidence>
<evidence type="ECO:0000256" key="4">
    <source>
        <dbReference type="ARBA" id="ARBA00022475"/>
    </source>
</evidence>
<dbReference type="Proteomes" id="UP000073601">
    <property type="component" value="Unassembled WGS sequence"/>
</dbReference>
<dbReference type="Pfam" id="PF00482">
    <property type="entry name" value="T2SSF"/>
    <property type="match status" value="2"/>
</dbReference>
<evidence type="ECO:0000256" key="10">
    <source>
        <dbReference type="SAM" id="Phobius"/>
    </source>
</evidence>
<dbReference type="AlphaFoldDB" id="A0A128EUF7"/>
<feature type="transmembrane region" description="Helical" evidence="10">
    <location>
        <begin position="173"/>
        <end position="194"/>
    </location>
</feature>
<keyword evidence="7 10" id="KW-1133">Transmembrane helix</keyword>
<keyword evidence="3 9" id="KW-0813">Transport</keyword>